<name>A2YI43_ORYSI</name>
<sequence length="82" mass="9243">MAPEYGVANLSSFGAVVTTYYQLQKLHRWSLGKSRVVVGSDEDSGDGGFEVRVRRRRGDSGFDEDDGFEVRVRRRRDDDGSN</sequence>
<protein>
    <submittedName>
        <fullName evidence="1">Uncharacterized protein</fullName>
    </submittedName>
</protein>
<evidence type="ECO:0000313" key="2">
    <source>
        <dbReference type="Proteomes" id="UP000007015"/>
    </source>
</evidence>
<dbReference type="HOGENOM" id="CLU_2562448_0_0_1"/>
<accession>A2YI43</accession>
<dbReference type="AlphaFoldDB" id="A2YI43"/>
<organism evidence="1 2">
    <name type="scientific">Oryza sativa subsp. indica</name>
    <name type="common">Rice</name>
    <dbReference type="NCBI Taxonomy" id="39946"/>
    <lineage>
        <taxon>Eukaryota</taxon>
        <taxon>Viridiplantae</taxon>
        <taxon>Streptophyta</taxon>
        <taxon>Embryophyta</taxon>
        <taxon>Tracheophyta</taxon>
        <taxon>Spermatophyta</taxon>
        <taxon>Magnoliopsida</taxon>
        <taxon>Liliopsida</taxon>
        <taxon>Poales</taxon>
        <taxon>Poaceae</taxon>
        <taxon>BOP clade</taxon>
        <taxon>Oryzoideae</taxon>
        <taxon>Oryzeae</taxon>
        <taxon>Oryzinae</taxon>
        <taxon>Oryza</taxon>
        <taxon>Oryza sativa</taxon>
    </lineage>
</organism>
<dbReference type="EMBL" id="CM000132">
    <property type="protein sequence ID" value="EAZ02754.1"/>
    <property type="molecule type" value="Genomic_DNA"/>
</dbReference>
<keyword evidence="2" id="KW-1185">Reference proteome</keyword>
<dbReference type="Proteomes" id="UP000007015">
    <property type="component" value="Chromosome 7"/>
</dbReference>
<dbReference type="Gramene" id="BGIOSGA025138-TA">
    <property type="protein sequence ID" value="BGIOSGA025138-PA"/>
    <property type="gene ID" value="BGIOSGA025138"/>
</dbReference>
<proteinExistence type="predicted"/>
<evidence type="ECO:0000313" key="1">
    <source>
        <dbReference type="EMBL" id="EAZ02754.1"/>
    </source>
</evidence>
<gene>
    <name evidence="1" type="ORF">OsI_24873</name>
</gene>
<reference evidence="1 2" key="1">
    <citation type="journal article" date="2005" name="PLoS Biol.">
        <title>The genomes of Oryza sativa: a history of duplications.</title>
        <authorList>
            <person name="Yu J."/>
            <person name="Wang J."/>
            <person name="Lin W."/>
            <person name="Li S."/>
            <person name="Li H."/>
            <person name="Zhou J."/>
            <person name="Ni P."/>
            <person name="Dong W."/>
            <person name="Hu S."/>
            <person name="Zeng C."/>
            <person name="Zhang J."/>
            <person name="Zhang Y."/>
            <person name="Li R."/>
            <person name="Xu Z."/>
            <person name="Li S."/>
            <person name="Li X."/>
            <person name="Zheng H."/>
            <person name="Cong L."/>
            <person name="Lin L."/>
            <person name="Yin J."/>
            <person name="Geng J."/>
            <person name="Li G."/>
            <person name="Shi J."/>
            <person name="Liu J."/>
            <person name="Lv H."/>
            <person name="Li J."/>
            <person name="Wang J."/>
            <person name="Deng Y."/>
            <person name="Ran L."/>
            <person name="Shi X."/>
            <person name="Wang X."/>
            <person name="Wu Q."/>
            <person name="Li C."/>
            <person name="Ren X."/>
            <person name="Wang J."/>
            <person name="Wang X."/>
            <person name="Li D."/>
            <person name="Liu D."/>
            <person name="Zhang X."/>
            <person name="Ji Z."/>
            <person name="Zhao W."/>
            <person name="Sun Y."/>
            <person name="Zhang Z."/>
            <person name="Bao J."/>
            <person name="Han Y."/>
            <person name="Dong L."/>
            <person name="Ji J."/>
            <person name="Chen P."/>
            <person name="Wu S."/>
            <person name="Liu J."/>
            <person name="Xiao Y."/>
            <person name="Bu D."/>
            <person name="Tan J."/>
            <person name="Yang L."/>
            <person name="Ye C."/>
            <person name="Zhang J."/>
            <person name="Xu J."/>
            <person name="Zhou Y."/>
            <person name="Yu Y."/>
            <person name="Zhang B."/>
            <person name="Zhuang S."/>
            <person name="Wei H."/>
            <person name="Liu B."/>
            <person name="Lei M."/>
            <person name="Yu H."/>
            <person name="Li Y."/>
            <person name="Xu H."/>
            <person name="Wei S."/>
            <person name="He X."/>
            <person name="Fang L."/>
            <person name="Zhang Z."/>
            <person name="Zhang Y."/>
            <person name="Huang X."/>
            <person name="Su Z."/>
            <person name="Tong W."/>
            <person name="Li J."/>
            <person name="Tong Z."/>
            <person name="Li S."/>
            <person name="Ye J."/>
            <person name="Wang L."/>
            <person name="Fang L."/>
            <person name="Lei T."/>
            <person name="Chen C."/>
            <person name="Chen H."/>
            <person name="Xu Z."/>
            <person name="Li H."/>
            <person name="Huang H."/>
            <person name="Zhang F."/>
            <person name="Xu H."/>
            <person name="Li N."/>
            <person name="Zhao C."/>
            <person name="Li S."/>
            <person name="Dong L."/>
            <person name="Huang Y."/>
            <person name="Li L."/>
            <person name="Xi Y."/>
            <person name="Qi Q."/>
            <person name="Li W."/>
            <person name="Zhang B."/>
            <person name="Hu W."/>
            <person name="Zhang Y."/>
            <person name="Tian X."/>
            <person name="Jiao Y."/>
            <person name="Liang X."/>
            <person name="Jin J."/>
            <person name="Gao L."/>
            <person name="Zheng W."/>
            <person name="Hao B."/>
            <person name="Liu S."/>
            <person name="Wang W."/>
            <person name="Yuan L."/>
            <person name="Cao M."/>
            <person name="McDermott J."/>
            <person name="Samudrala R."/>
            <person name="Wang J."/>
            <person name="Wong G.K."/>
            <person name="Yang H."/>
        </authorList>
    </citation>
    <scope>NUCLEOTIDE SEQUENCE [LARGE SCALE GENOMIC DNA]</scope>
    <source>
        <strain evidence="2">cv. 93-11</strain>
    </source>
</reference>